<comment type="caution">
    <text evidence="3">The sequence shown here is derived from an EMBL/GenBank/DDBJ whole genome shotgun (WGS) entry which is preliminary data.</text>
</comment>
<reference evidence="3" key="1">
    <citation type="journal article" date="2021" name="PeerJ">
        <title>Extensive microbial diversity within the chicken gut microbiome revealed by metagenomics and culture.</title>
        <authorList>
            <person name="Gilroy R."/>
            <person name="Ravi A."/>
            <person name="Getino M."/>
            <person name="Pursley I."/>
            <person name="Horton D.L."/>
            <person name="Alikhan N.F."/>
            <person name="Baker D."/>
            <person name="Gharbi K."/>
            <person name="Hall N."/>
            <person name="Watson M."/>
            <person name="Adriaenssens E.M."/>
            <person name="Foster-Nyarko E."/>
            <person name="Jarju S."/>
            <person name="Secka A."/>
            <person name="Antonio M."/>
            <person name="Oren A."/>
            <person name="Chaudhuri R.R."/>
            <person name="La Ragione R."/>
            <person name="Hildebrand F."/>
            <person name="Pallen M.J."/>
        </authorList>
    </citation>
    <scope>NUCLEOTIDE SEQUENCE</scope>
    <source>
        <strain evidence="3">ChiBcolR8-3208</strain>
    </source>
</reference>
<evidence type="ECO:0000256" key="1">
    <source>
        <dbReference type="SAM" id="Phobius"/>
    </source>
</evidence>
<dbReference type="Proteomes" id="UP000824214">
    <property type="component" value="Unassembled WGS sequence"/>
</dbReference>
<dbReference type="GO" id="GO:0006508">
    <property type="term" value="P:proteolysis"/>
    <property type="evidence" value="ECO:0007669"/>
    <property type="project" value="InterPro"/>
</dbReference>
<dbReference type="SUPFAM" id="SSF55166">
    <property type="entry name" value="Hedgehog/DD-peptidase"/>
    <property type="match status" value="1"/>
</dbReference>
<evidence type="ECO:0000313" key="3">
    <source>
        <dbReference type="EMBL" id="HJB37182.1"/>
    </source>
</evidence>
<keyword evidence="1" id="KW-0472">Membrane</keyword>
<feature type="transmembrane region" description="Helical" evidence="1">
    <location>
        <begin position="45"/>
        <end position="71"/>
    </location>
</feature>
<dbReference type="InterPro" id="IPR058193">
    <property type="entry name" value="VanY/YodJ_core_dom"/>
</dbReference>
<keyword evidence="1" id="KW-0812">Transmembrane</keyword>
<evidence type="ECO:0000259" key="2">
    <source>
        <dbReference type="Pfam" id="PF02557"/>
    </source>
</evidence>
<dbReference type="CDD" id="cd14852">
    <property type="entry name" value="LD-carboxypeptidase"/>
    <property type="match status" value="1"/>
</dbReference>
<evidence type="ECO:0000313" key="4">
    <source>
        <dbReference type="Proteomes" id="UP000824214"/>
    </source>
</evidence>
<proteinExistence type="predicted"/>
<reference evidence="3" key="2">
    <citation type="submission" date="2021-04" db="EMBL/GenBank/DDBJ databases">
        <authorList>
            <person name="Gilroy R."/>
        </authorList>
    </citation>
    <scope>NUCLEOTIDE SEQUENCE</scope>
    <source>
        <strain evidence="3">ChiBcolR8-3208</strain>
    </source>
</reference>
<dbReference type="InterPro" id="IPR052179">
    <property type="entry name" value="DD-CPase-like"/>
</dbReference>
<protein>
    <submittedName>
        <fullName evidence="3">M15 family metallopeptidase</fullName>
    </submittedName>
</protein>
<gene>
    <name evidence="3" type="ORF">H9942_03840</name>
</gene>
<dbReference type="EMBL" id="DWXZ01000072">
    <property type="protein sequence ID" value="HJB37182.1"/>
    <property type="molecule type" value="Genomic_DNA"/>
</dbReference>
<accession>A0A9D2LXI3</accession>
<dbReference type="InterPro" id="IPR003709">
    <property type="entry name" value="VanY-like_core_dom"/>
</dbReference>
<dbReference type="InterPro" id="IPR009045">
    <property type="entry name" value="Zn_M74/Hedgehog-like"/>
</dbReference>
<dbReference type="PANTHER" id="PTHR34385">
    <property type="entry name" value="D-ALANYL-D-ALANINE CARBOXYPEPTIDASE"/>
    <property type="match status" value="1"/>
</dbReference>
<feature type="domain" description="D-alanyl-D-alanine carboxypeptidase-like core" evidence="2">
    <location>
        <begin position="140"/>
        <end position="271"/>
    </location>
</feature>
<dbReference type="GO" id="GO:0008233">
    <property type="term" value="F:peptidase activity"/>
    <property type="evidence" value="ECO:0007669"/>
    <property type="project" value="InterPro"/>
</dbReference>
<name>A0A9D2LXI3_9FIRM</name>
<keyword evidence="1" id="KW-1133">Transmembrane helix</keyword>
<organism evidence="3 4">
    <name type="scientific">Candidatus Acutalibacter ornithocaccae</name>
    <dbReference type="NCBI Taxonomy" id="2838416"/>
    <lineage>
        <taxon>Bacteria</taxon>
        <taxon>Bacillati</taxon>
        <taxon>Bacillota</taxon>
        <taxon>Clostridia</taxon>
        <taxon>Eubacteriales</taxon>
        <taxon>Acutalibacteraceae</taxon>
        <taxon>Acutalibacter</taxon>
    </lineage>
</organism>
<dbReference type="Gene3D" id="3.30.1380.10">
    <property type="match status" value="1"/>
</dbReference>
<dbReference type="Pfam" id="PF02557">
    <property type="entry name" value="VanY"/>
    <property type="match status" value="1"/>
</dbReference>
<dbReference type="PANTHER" id="PTHR34385:SF1">
    <property type="entry name" value="PEPTIDOGLYCAN L-ALANYL-D-GLUTAMATE ENDOPEPTIDASE CWLK"/>
    <property type="match status" value="1"/>
</dbReference>
<sequence length="296" mass="33085">MPRHRRKRMALERRDHRVDIGPAGRNIFISRDKQLQSRQAKRIKVLMRLVMVLVGLVVAVGVGLFVALYMVPYFQAEISLDSSSSAQGGGLSSLSQVEMPTYDSMGLPVYDDDVALFVINQNNPQDASYVPNTVEAEGVQVEAHIASALQMLVEAAREDGLALTFSAGYVSYEEQERLFEEKVQQLQNEEGLTTVMARTQARLEVPMAGESDMQSGMCLRVEADPETFGDSRTCSWLRNNMGKYGFVFRYPADKEDYTGCTEDLTVIRYVGSGHATSMQQLSMCLEEYISYLSRQG</sequence>
<dbReference type="AlphaFoldDB" id="A0A9D2LXI3"/>